<evidence type="ECO:0000313" key="8">
    <source>
        <dbReference type="Proteomes" id="UP000546970"/>
    </source>
</evidence>
<dbReference type="GO" id="GO:0008930">
    <property type="term" value="F:methylthioadenosine nucleosidase activity"/>
    <property type="evidence" value="ECO:0007669"/>
    <property type="project" value="InterPro"/>
</dbReference>
<sequence>MMKTIAIIGALEKEVREVASAVDGAVTTQEAGLTVLAGTYHGARLVATTAGMGTVNAAAAAQHLISTYHPEALIFSGIAGGLNPVLHIGDIVIGERLRYLDTDTALLAESAPGLEEYTSTSALVDAAEALLTSRGYCNAAEHAAGPDSLQYLRGIIATGDRFVTGAEMRERAIEATHADCVEMEGAAIAHIAAKNGIDCLVMRAISDNCDEAYDALCTREFDLEEYAQRASNITLGIVRRVICGNEA</sequence>
<dbReference type="GO" id="GO:0009164">
    <property type="term" value="P:nucleoside catabolic process"/>
    <property type="evidence" value="ECO:0007669"/>
    <property type="project" value="InterPro"/>
</dbReference>
<evidence type="ECO:0000256" key="3">
    <source>
        <dbReference type="ARBA" id="ARBA00022605"/>
    </source>
</evidence>
<evidence type="ECO:0000256" key="2">
    <source>
        <dbReference type="ARBA" id="ARBA00011974"/>
    </source>
</evidence>
<dbReference type="Pfam" id="PF01048">
    <property type="entry name" value="PNP_UDP_1"/>
    <property type="match status" value="1"/>
</dbReference>
<dbReference type="GO" id="GO:0005829">
    <property type="term" value="C:cytosol"/>
    <property type="evidence" value="ECO:0007669"/>
    <property type="project" value="TreeGrafter"/>
</dbReference>
<dbReference type="EC" id="3.2.2.9" evidence="2"/>
<keyword evidence="4 7" id="KW-0378">Hydrolase</keyword>
<keyword evidence="8" id="KW-1185">Reference proteome</keyword>
<dbReference type="AlphaFoldDB" id="A0A7X9UD42"/>
<comment type="caution">
    <text evidence="7">The sequence shown here is derived from an EMBL/GenBank/DDBJ whole genome shotgun (WGS) entry which is preliminary data.</text>
</comment>
<evidence type="ECO:0000256" key="4">
    <source>
        <dbReference type="ARBA" id="ARBA00022801"/>
    </source>
</evidence>
<dbReference type="Proteomes" id="UP000546970">
    <property type="component" value="Unassembled WGS sequence"/>
</dbReference>
<dbReference type="GO" id="GO:0019509">
    <property type="term" value="P:L-methionine salvage from methylthioadenosine"/>
    <property type="evidence" value="ECO:0007669"/>
    <property type="project" value="UniProtKB-UniPathway"/>
</dbReference>
<dbReference type="Gene3D" id="3.40.50.1580">
    <property type="entry name" value="Nucleoside phosphorylase domain"/>
    <property type="match status" value="1"/>
</dbReference>
<dbReference type="GO" id="GO:0019284">
    <property type="term" value="P:L-methionine salvage from S-adenosylmethionine"/>
    <property type="evidence" value="ECO:0007669"/>
    <property type="project" value="TreeGrafter"/>
</dbReference>
<dbReference type="RefSeq" id="WP_169277960.1">
    <property type="nucleotide sequence ID" value="NZ_JABBCP010000007.1"/>
</dbReference>
<dbReference type="EMBL" id="JABBCP010000007">
    <property type="protein sequence ID" value="NMF56273.1"/>
    <property type="molecule type" value="Genomic_DNA"/>
</dbReference>
<protein>
    <recommendedName>
        <fullName evidence="2">adenosylhomocysteine nucleosidase</fullName>
        <ecNumber evidence="2">3.2.2.9</ecNumber>
    </recommendedName>
</protein>
<keyword evidence="7" id="KW-0326">Glycosidase</keyword>
<dbReference type="InterPro" id="IPR010049">
    <property type="entry name" value="MTA_SAH_Nsdase"/>
</dbReference>
<evidence type="ECO:0000256" key="5">
    <source>
        <dbReference type="ARBA" id="ARBA00023167"/>
    </source>
</evidence>
<dbReference type="GO" id="GO:0008782">
    <property type="term" value="F:adenosylhomocysteine nucleosidase activity"/>
    <property type="evidence" value="ECO:0007669"/>
    <property type="project" value="UniProtKB-EC"/>
</dbReference>
<keyword evidence="3" id="KW-0028">Amino-acid biosynthesis</keyword>
<dbReference type="NCBIfam" id="TIGR01704">
    <property type="entry name" value="MTA_SAH-Nsdase"/>
    <property type="match status" value="1"/>
</dbReference>
<keyword evidence="5" id="KW-0486">Methionine biosynthesis</keyword>
<dbReference type="CDD" id="cd09008">
    <property type="entry name" value="MTAN"/>
    <property type="match status" value="1"/>
</dbReference>
<evidence type="ECO:0000259" key="6">
    <source>
        <dbReference type="Pfam" id="PF01048"/>
    </source>
</evidence>
<dbReference type="InterPro" id="IPR000845">
    <property type="entry name" value="Nucleoside_phosphorylase_d"/>
</dbReference>
<organism evidence="7 8">
    <name type="scientific">Collinsella acetigenes</name>
    <dbReference type="NCBI Taxonomy" id="2713419"/>
    <lineage>
        <taxon>Bacteria</taxon>
        <taxon>Bacillati</taxon>
        <taxon>Actinomycetota</taxon>
        <taxon>Coriobacteriia</taxon>
        <taxon>Coriobacteriales</taxon>
        <taxon>Coriobacteriaceae</taxon>
        <taxon>Collinsella</taxon>
    </lineage>
</organism>
<evidence type="ECO:0000313" key="7">
    <source>
        <dbReference type="EMBL" id="NMF56273.1"/>
    </source>
</evidence>
<dbReference type="SUPFAM" id="SSF53167">
    <property type="entry name" value="Purine and uridine phosphorylases"/>
    <property type="match status" value="1"/>
</dbReference>
<dbReference type="PANTHER" id="PTHR46832:SF1">
    <property type="entry name" value="5'-METHYLTHIOADENOSINE_S-ADENOSYLHOMOCYSTEINE NUCLEOSIDASE"/>
    <property type="match status" value="1"/>
</dbReference>
<dbReference type="UniPathway" id="UPA00904">
    <property type="reaction ID" value="UER00871"/>
</dbReference>
<evidence type="ECO:0000256" key="1">
    <source>
        <dbReference type="ARBA" id="ARBA00004945"/>
    </source>
</evidence>
<dbReference type="InterPro" id="IPR035994">
    <property type="entry name" value="Nucleoside_phosphorylase_sf"/>
</dbReference>
<dbReference type="PANTHER" id="PTHR46832">
    <property type="entry name" value="5'-METHYLTHIOADENOSINE/S-ADENOSYLHOMOCYSTEINE NUCLEOSIDASE"/>
    <property type="match status" value="1"/>
</dbReference>
<proteinExistence type="predicted"/>
<feature type="domain" description="Nucleoside phosphorylase" evidence="6">
    <location>
        <begin position="4"/>
        <end position="237"/>
    </location>
</feature>
<accession>A0A7X9UD42</accession>
<gene>
    <name evidence="7" type="primary">mtnN</name>
    <name evidence="7" type="ORF">HF320_08050</name>
</gene>
<reference evidence="7 8" key="1">
    <citation type="submission" date="2020-04" db="EMBL/GenBank/DDBJ databases">
        <title>Collinsella sp. KGMB02528 nov., an anaerobic actinobacterium isolated from human feces.</title>
        <authorList>
            <person name="Han K.-I."/>
            <person name="Eom M.K."/>
            <person name="Kim J.-S."/>
            <person name="Lee K.C."/>
            <person name="Suh M.K."/>
            <person name="Park S.-H."/>
            <person name="Lee J.H."/>
            <person name="Kang S.W."/>
            <person name="Park J.-E."/>
            <person name="Oh B.S."/>
            <person name="Yu S.Y."/>
            <person name="Choi S.-H."/>
            <person name="Lee D.H."/>
            <person name="Yoon H."/>
            <person name="Kim B.-Y."/>
            <person name="Lee J.H."/>
            <person name="Lee J.-S."/>
        </authorList>
    </citation>
    <scope>NUCLEOTIDE SEQUENCE [LARGE SCALE GENOMIC DNA]</scope>
    <source>
        <strain evidence="7 8">KGMB02528</strain>
    </source>
</reference>
<name>A0A7X9UD42_9ACTN</name>
<comment type="pathway">
    <text evidence="1">Amino-acid biosynthesis; L-methionine biosynthesis via salvage pathway; S-methyl-5-thio-alpha-D-ribose 1-phosphate from S-methyl-5'-thioadenosine (hydrolase route): step 1/2.</text>
</comment>